<dbReference type="EMBL" id="AVOT02024725">
    <property type="protein sequence ID" value="MBW0515591.1"/>
    <property type="molecule type" value="Genomic_DNA"/>
</dbReference>
<evidence type="ECO:0000313" key="1">
    <source>
        <dbReference type="EMBL" id="MBW0515591.1"/>
    </source>
</evidence>
<accession>A0A9Q3HRX9</accession>
<dbReference type="Proteomes" id="UP000765509">
    <property type="component" value="Unassembled WGS sequence"/>
</dbReference>
<protein>
    <submittedName>
        <fullName evidence="1">Uncharacterized protein</fullName>
    </submittedName>
</protein>
<gene>
    <name evidence="1" type="ORF">O181_055306</name>
</gene>
<proteinExistence type="predicted"/>
<comment type="caution">
    <text evidence="1">The sequence shown here is derived from an EMBL/GenBank/DDBJ whole genome shotgun (WGS) entry which is preliminary data.</text>
</comment>
<sequence>MNPQNRLYGAGYSDFVKVFSPNELEELLFGYPSSPSRFSGMGEWENNFPPFCPSLPALQYLSGTSSISLYSQEVADAALAFYAFIEGKYDPRLFVPDPCDYFLHQGDSPPAPIKHRKTHPVFKKKPHHYFLRPRDSTGWAITSFKAR</sequence>
<dbReference type="AlphaFoldDB" id="A0A9Q3HRX9"/>
<evidence type="ECO:0000313" key="2">
    <source>
        <dbReference type="Proteomes" id="UP000765509"/>
    </source>
</evidence>
<reference evidence="1" key="1">
    <citation type="submission" date="2021-03" db="EMBL/GenBank/DDBJ databases">
        <title>Draft genome sequence of rust myrtle Austropuccinia psidii MF-1, a brazilian biotype.</title>
        <authorList>
            <person name="Quecine M.C."/>
            <person name="Pachon D.M.R."/>
            <person name="Bonatelli M.L."/>
            <person name="Correr F.H."/>
            <person name="Franceschini L.M."/>
            <person name="Leite T.F."/>
            <person name="Margarido G.R.A."/>
            <person name="Almeida C.A."/>
            <person name="Ferrarezi J.A."/>
            <person name="Labate C.A."/>
        </authorList>
    </citation>
    <scope>NUCLEOTIDE SEQUENCE</scope>
    <source>
        <strain evidence="1">MF-1</strain>
    </source>
</reference>
<organism evidence="1 2">
    <name type="scientific">Austropuccinia psidii MF-1</name>
    <dbReference type="NCBI Taxonomy" id="1389203"/>
    <lineage>
        <taxon>Eukaryota</taxon>
        <taxon>Fungi</taxon>
        <taxon>Dikarya</taxon>
        <taxon>Basidiomycota</taxon>
        <taxon>Pucciniomycotina</taxon>
        <taxon>Pucciniomycetes</taxon>
        <taxon>Pucciniales</taxon>
        <taxon>Sphaerophragmiaceae</taxon>
        <taxon>Austropuccinia</taxon>
    </lineage>
</organism>
<name>A0A9Q3HRX9_9BASI</name>
<keyword evidence="2" id="KW-1185">Reference proteome</keyword>